<dbReference type="Pfam" id="PF25055">
    <property type="entry name" value="DUF7792"/>
    <property type="match status" value="1"/>
</dbReference>
<dbReference type="PANTHER" id="PTHR46168:SF5">
    <property type="entry name" value="OS08G0548500 PROTEIN"/>
    <property type="match status" value="1"/>
</dbReference>
<dbReference type="InterPro" id="IPR011989">
    <property type="entry name" value="ARM-like"/>
</dbReference>
<reference evidence="3" key="2">
    <citation type="submission" date="2018-05" db="EMBL/GenBank/DDBJ databases">
        <title>OpunRS2 (Oryza punctata Reference Sequence Version 2).</title>
        <authorList>
            <person name="Zhang J."/>
            <person name="Kudrna D."/>
            <person name="Lee S."/>
            <person name="Talag J."/>
            <person name="Welchert J."/>
            <person name="Wing R.A."/>
        </authorList>
    </citation>
    <scope>NUCLEOTIDE SEQUENCE [LARGE SCALE GENOMIC DNA]</scope>
</reference>
<dbReference type="SMART" id="SM00185">
    <property type="entry name" value="ARM"/>
    <property type="match status" value="5"/>
</dbReference>
<dbReference type="Proteomes" id="UP000026962">
    <property type="component" value="Chromosome 8"/>
</dbReference>
<evidence type="ECO:0000256" key="1">
    <source>
        <dbReference type="SAM" id="MobiDB-lite"/>
    </source>
</evidence>
<dbReference type="EnsemblPlants" id="OPUNC08G20820.1">
    <property type="protein sequence ID" value="OPUNC08G20820.1"/>
    <property type="gene ID" value="OPUNC08G20820"/>
</dbReference>
<accession>A0A0E0LXP6</accession>
<evidence type="ECO:0000313" key="4">
    <source>
        <dbReference type="Proteomes" id="UP000026962"/>
    </source>
</evidence>
<protein>
    <recommendedName>
        <fullName evidence="2">DUF7792 domain-containing protein</fullName>
    </recommendedName>
</protein>
<dbReference type="STRING" id="4537.A0A0E0LXP6"/>
<dbReference type="GO" id="GO:0007166">
    <property type="term" value="P:cell surface receptor signaling pathway"/>
    <property type="evidence" value="ECO:0007669"/>
    <property type="project" value="InterPro"/>
</dbReference>
<dbReference type="SUPFAM" id="SSF48371">
    <property type="entry name" value="ARM repeat"/>
    <property type="match status" value="1"/>
</dbReference>
<dbReference type="Pfam" id="PF00514">
    <property type="entry name" value="Arm"/>
    <property type="match status" value="1"/>
</dbReference>
<organism evidence="3">
    <name type="scientific">Oryza punctata</name>
    <name type="common">Red rice</name>
    <dbReference type="NCBI Taxonomy" id="4537"/>
    <lineage>
        <taxon>Eukaryota</taxon>
        <taxon>Viridiplantae</taxon>
        <taxon>Streptophyta</taxon>
        <taxon>Embryophyta</taxon>
        <taxon>Tracheophyta</taxon>
        <taxon>Spermatophyta</taxon>
        <taxon>Magnoliopsida</taxon>
        <taxon>Liliopsida</taxon>
        <taxon>Poales</taxon>
        <taxon>Poaceae</taxon>
        <taxon>BOP clade</taxon>
        <taxon>Oryzoideae</taxon>
        <taxon>Oryzeae</taxon>
        <taxon>Oryzinae</taxon>
        <taxon>Oryza</taxon>
    </lineage>
</organism>
<dbReference type="AlphaFoldDB" id="A0A0E0LXP6"/>
<proteinExistence type="predicted"/>
<dbReference type="InterPro" id="IPR056694">
    <property type="entry name" value="DUF7792"/>
</dbReference>
<dbReference type="InterPro" id="IPR000225">
    <property type="entry name" value="Armadillo"/>
</dbReference>
<evidence type="ECO:0000259" key="2">
    <source>
        <dbReference type="Pfam" id="PF25055"/>
    </source>
</evidence>
<feature type="region of interest" description="Disordered" evidence="1">
    <location>
        <begin position="328"/>
        <end position="349"/>
    </location>
</feature>
<dbReference type="FunFam" id="1.25.10.10:FF:000543">
    <property type="entry name" value="Armadillo repeat only 2"/>
    <property type="match status" value="1"/>
</dbReference>
<dbReference type="OMA" id="HPLGNNK"/>
<dbReference type="InterPro" id="IPR016024">
    <property type="entry name" value="ARM-type_fold"/>
</dbReference>
<dbReference type="eggNOG" id="ENOG502QWEP">
    <property type="taxonomic scope" value="Eukaryota"/>
</dbReference>
<dbReference type="Gene3D" id="1.25.10.10">
    <property type="entry name" value="Leucine-rich Repeat Variant"/>
    <property type="match status" value="2"/>
</dbReference>
<dbReference type="Gene3D" id="1.20.930.20">
    <property type="entry name" value="Adaptor protein Cbl, N-terminal domain"/>
    <property type="match status" value="1"/>
</dbReference>
<dbReference type="HOGENOM" id="CLU_011758_1_0_1"/>
<evidence type="ECO:0000313" key="3">
    <source>
        <dbReference type="EnsemblPlants" id="OPUNC08G20820.1"/>
    </source>
</evidence>
<sequence length="637" mass="68850">MDDLKAILARPIQLAEQVIKWAEEAQTCRQECLDLKAKVERLASLLRQAARADLYERPARRILDDTGKALDKAAALLDRCRGHGLIRRVFTIIPAGSFKKTSNQLDNSLGDLSWILRVSNYSNADDLDDHIGLPPIAQNEPILFLIWEQIAVLYTGNPEARADAAASIVSLARDNDRYGRLIIEEDGVPPLLRLIKEGSSEGQETAALAIGLLGRDPECVELMVLAGVCTAFAKILKDAPMKVQGMVAWAVSELATNHPKCQDAFLQSNVIRLLVSHLAFETVQEHSKYAVASKMSIHTVLMDKKNNGSASASHHDALDAADHGATTTNTMAAKPTGGGAAASSSGAGAGAGTTSSSSVGVTVAGTKQHNASLSGTSTKAREFEDPETKAYLKANAAKALWQLATGNAAVCKNITESRALLCLSVLLEKGVDDVQYNSAMALMEICLVAEQNADLRRSAFKPTSPAARAVVDQLLRVVHKADYDELLIPCIISLGCLSRTFRATETRIIGPLVNLLDEREADVSREAAVALTKFACTENYLHVDHSKAIIHHGGAKHLVQLVYFAEQAVQIAALLLVCYIAHNVPDNEELAQAEILTLLEWASKQAAMVQDPLIENLLPEAKIRMELYQSRGAKGYY</sequence>
<dbReference type="Gramene" id="OPUNC08G20820.1">
    <property type="protein sequence ID" value="OPUNC08G20820.1"/>
    <property type="gene ID" value="OPUNC08G20820"/>
</dbReference>
<keyword evidence="4" id="KW-1185">Reference proteome</keyword>
<reference evidence="3" key="1">
    <citation type="submission" date="2015-04" db="UniProtKB">
        <authorList>
            <consortium name="EnsemblPlants"/>
        </authorList>
    </citation>
    <scope>IDENTIFICATION</scope>
</reference>
<feature type="domain" description="DUF7792" evidence="2">
    <location>
        <begin position="6"/>
        <end position="120"/>
    </location>
</feature>
<dbReference type="InterPro" id="IPR036537">
    <property type="entry name" value="Adaptor_Cbl_N_dom_sf"/>
</dbReference>
<dbReference type="PANTHER" id="PTHR46168">
    <property type="entry name" value="ARMADILLO REPEAT ONLY 4"/>
    <property type="match status" value="1"/>
</dbReference>
<name>A0A0E0LXP6_ORYPU</name>